<comment type="caution">
    <text evidence="1">The sequence shown here is derived from an EMBL/GenBank/DDBJ whole genome shotgun (WGS) entry which is preliminary data.</text>
</comment>
<protein>
    <submittedName>
        <fullName evidence="1">Uncharacterized protein</fullName>
    </submittedName>
</protein>
<sequence length="61" mass="6730">LGLANWANLCLVPEALKREQGGFFPMNWSQVPALKCSAIVLEIVCVRQEMPVTHFDKGASD</sequence>
<gene>
    <name evidence="1" type="ORF">JOQ06_007687</name>
</gene>
<dbReference type="Proteomes" id="UP001219934">
    <property type="component" value="Unassembled WGS sequence"/>
</dbReference>
<feature type="non-terminal residue" evidence="1">
    <location>
        <position position="1"/>
    </location>
</feature>
<organism evidence="1 2">
    <name type="scientific">Pogonophryne albipinna</name>
    <dbReference type="NCBI Taxonomy" id="1090488"/>
    <lineage>
        <taxon>Eukaryota</taxon>
        <taxon>Metazoa</taxon>
        <taxon>Chordata</taxon>
        <taxon>Craniata</taxon>
        <taxon>Vertebrata</taxon>
        <taxon>Euteleostomi</taxon>
        <taxon>Actinopterygii</taxon>
        <taxon>Neopterygii</taxon>
        <taxon>Teleostei</taxon>
        <taxon>Neoteleostei</taxon>
        <taxon>Acanthomorphata</taxon>
        <taxon>Eupercaria</taxon>
        <taxon>Perciformes</taxon>
        <taxon>Notothenioidei</taxon>
        <taxon>Pogonophryne</taxon>
    </lineage>
</organism>
<evidence type="ECO:0000313" key="1">
    <source>
        <dbReference type="EMBL" id="KAJ4934906.1"/>
    </source>
</evidence>
<dbReference type="AlphaFoldDB" id="A0AAD6AZC7"/>
<feature type="non-terminal residue" evidence="1">
    <location>
        <position position="61"/>
    </location>
</feature>
<reference evidence="1" key="1">
    <citation type="submission" date="2022-11" db="EMBL/GenBank/DDBJ databases">
        <title>Chromosome-level genome of Pogonophryne albipinna.</title>
        <authorList>
            <person name="Jo E."/>
        </authorList>
    </citation>
    <scope>NUCLEOTIDE SEQUENCE</scope>
    <source>
        <strain evidence="1">SGF0006</strain>
        <tissue evidence="1">Muscle</tissue>
    </source>
</reference>
<evidence type="ECO:0000313" key="2">
    <source>
        <dbReference type="Proteomes" id="UP001219934"/>
    </source>
</evidence>
<name>A0AAD6AZC7_9TELE</name>
<accession>A0AAD6AZC7</accession>
<dbReference type="EMBL" id="JAPTMU010000012">
    <property type="protein sequence ID" value="KAJ4934906.1"/>
    <property type="molecule type" value="Genomic_DNA"/>
</dbReference>
<keyword evidence="2" id="KW-1185">Reference proteome</keyword>
<proteinExistence type="predicted"/>